<comment type="caution">
    <text evidence="5">The sequence shown here is derived from an EMBL/GenBank/DDBJ whole genome shotgun (WGS) entry which is preliminary data.</text>
</comment>
<name>A0ABQ9JNW2_9CUCU</name>
<sequence>MAQENICAWDEDGKGQNIWDNLTHAYPELIKDQNNGDVACDSYHKYKEDVAMLKELGVNHYRLSISWSRILPTGFPYKINEAGVQYYRNFIKELKENGIEPLVTIFHWDTPQGIHELFGNDVKYWLTFNEPKQTCQQGYGSGKNAPFVKSHGLGEYICTHILLKAHAKAWHIYDDEFRPTQNGRYSHI</sequence>
<keyword evidence="3" id="KW-0326">Glycosidase</keyword>
<evidence type="ECO:0000256" key="4">
    <source>
        <dbReference type="RuleBase" id="RU003690"/>
    </source>
</evidence>
<keyword evidence="6" id="KW-1185">Reference proteome</keyword>
<protein>
    <submittedName>
        <fullName evidence="5">Uncharacterized protein</fullName>
    </submittedName>
</protein>
<proteinExistence type="inferred from homology"/>
<dbReference type="Pfam" id="PF00232">
    <property type="entry name" value="Glyco_hydro_1"/>
    <property type="match status" value="1"/>
</dbReference>
<accession>A0ABQ9JNW2</accession>
<reference evidence="5" key="1">
    <citation type="journal article" date="2023" name="Insect Mol. Biol.">
        <title>Genome sequencing provides insights into the evolution of gene families encoding plant cell wall-degrading enzymes in longhorned beetles.</title>
        <authorList>
            <person name="Shin N.R."/>
            <person name="Okamura Y."/>
            <person name="Kirsch R."/>
            <person name="Pauchet Y."/>
        </authorList>
    </citation>
    <scope>NUCLEOTIDE SEQUENCE</scope>
    <source>
        <strain evidence="5">MMC_N1</strain>
    </source>
</reference>
<dbReference type="Proteomes" id="UP001162164">
    <property type="component" value="Unassembled WGS sequence"/>
</dbReference>
<dbReference type="EMBL" id="JAPWTJ010000389">
    <property type="protein sequence ID" value="KAJ8978935.1"/>
    <property type="molecule type" value="Genomic_DNA"/>
</dbReference>
<comment type="similarity">
    <text evidence="1 4">Belongs to the glycosyl hydrolase 1 family.</text>
</comment>
<dbReference type="Gene3D" id="3.20.20.80">
    <property type="entry name" value="Glycosidases"/>
    <property type="match status" value="2"/>
</dbReference>
<evidence type="ECO:0000256" key="1">
    <source>
        <dbReference type="ARBA" id="ARBA00010838"/>
    </source>
</evidence>
<evidence type="ECO:0000256" key="2">
    <source>
        <dbReference type="ARBA" id="ARBA00022801"/>
    </source>
</evidence>
<evidence type="ECO:0000313" key="5">
    <source>
        <dbReference type="EMBL" id="KAJ8978935.1"/>
    </source>
</evidence>
<evidence type="ECO:0000313" key="6">
    <source>
        <dbReference type="Proteomes" id="UP001162164"/>
    </source>
</evidence>
<dbReference type="SUPFAM" id="SSF51445">
    <property type="entry name" value="(Trans)glycosidases"/>
    <property type="match status" value="1"/>
</dbReference>
<dbReference type="InterPro" id="IPR017853">
    <property type="entry name" value="GH"/>
</dbReference>
<gene>
    <name evidence="5" type="ORF">NQ317_002996</name>
</gene>
<organism evidence="5 6">
    <name type="scientific">Molorchus minor</name>
    <dbReference type="NCBI Taxonomy" id="1323400"/>
    <lineage>
        <taxon>Eukaryota</taxon>
        <taxon>Metazoa</taxon>
        <taxon>Ecdysozoa</taxon>
        <taxon>Arthropoda</taxon>
        <taxon>Hexapoda</taxon>
        <taxon>Insecta</taxon>
        <taxon>Pterygota</taxon>
        <taxon>Neoptera</taxon>
        <taxon>Endopterygota</taxon>
        <taxon>Coleoptera</taxon>
        <taxon>Polyphaga</taxon>
        <taxon>Cucujiformia</taxon>
        <taxon>Chrysomeloidea</taxon>
        <taxon>Cerambycidae</taxon>
        <taxon>Lamiinae</taxon>
        <taxon>Monochamini</taxon>
        <taxon>Molorchus</taxon>
    </lineage>
</organism>
<evidence type="ECO:0000256" key="3">
    <source>
        <dbReference type="ARBA" id="ARBA00023295"/>
    </source>
</evidence>
<keyword evidence="2" id="KW-0378">Hydrolase</keyword>
<dbReference type="InterPro" id="IPR001360">
    <property type="entry name" value="Glyco_hydro_1"/>
</dbReference>
<dbReference type="PANTHER" id="PTHR10353:SF36">
    <property type="entry name" value="LP05116P"/>
    <property type="match status" value="1"/>
</dbReference>
<dbReference type="PANTHER" id="PTHR10353">
    <property type="entry name" value="GLYCOSYL HYDROLASE"/>
    <property type="match status" value="1"/>
</dbReference>